<feature type="transmembrane region" description="Helical" evidence="16">
    <location>
        <begin position="186"/>
        <end position="206"/>
    </location>
</feature>
<dbReference type="SMART" id="SM00747">
    <property type="entry name" value="CFEM"/>
    <property type="match status" value="1"/>
</dbReference>
<keyword evidence="14" id="KW-0408">Iron</keyword>
<evidence type="ECO:0000256" key="3">
    <source>
        <dbReference type="ARBA" id="ARBA00004613"/>
    </source>
</evidence>
<evidence type="ECO:0000256" key="14">
    <source>
        <dbReference type="PROSITE-ProRule" id="PRU01356"/>
    </source>
</evidence>
<evidence type="ECO:0000256" key="11">
    <source>
        <dbReference type="ARBA" id="ARBA00023157"/>
    </source>
</evidence>
<name>A0ABQ0GE53_9PEZI</name>
<feature type="transmembrane region" description="Helical" evidence="16">
    <location>
        <begin position="341"/>
        <end position="364"/>
    </location>
</feature>
<dbReference type="PANTHER" id="PTHR33048:SF143">
    <property type="entry name" value="EXTRACELLULAR MEMBRANE PROTEIN CFEM DOMAIN-CONTAINING PROTEIN-RELATED"/>
    <property type="match status" value="1"/>
</dbReference>
<dbReference type="RefSeq" id="XP_070917768.1">
    <property type="nucleotide sequence ID" value="XM_071061667.1"/>
</dbReference>
<dbReference type="Pfam" id="PF05730">
    <property type="entry name" value="CFEM"/>
    <property type="match status" value="1"/>
</dbReference>
<evidence type="ECO:0000256" key="9">
    <source>
        <dbReference type="ARBA" id="ARBA00022989"/>
    </source>
</evidence>
<evidence type="ECO:0000256" key="6">
    <source>
        <dbReference type="ARBA" id="ARBA00022622"/>
    </source>
</evidence>
<evidence type="ECO:0000259" key="18">
    <source>
        <dbReference type="PROSITE" id="PS52012"/>
    </source>
</evidence>
<keyword evidence="5" id="KW-0964">Secreted</keyword>
<evidence type="ECO:0000256" key="7">
    <source>
        <dbReference type="ARBA" id="ARBA00022692"/>
    </source>
</evidence>
<dbReference type="EMBL" id="BAAFSV010000003">
    <property type="protein sequence ID" value="GAB1316037.1"/>
    <property type="molecule type" value="Genomic_DNA"/>
</dbReference>
<feature type="disulfide bond" evidence="14">
    <location>
        <begin position="35"/>
        <end position="75"/>
    </location>
</feature>
<organism evidence="19 20">
    <name type="scientific">Madurella fahalii</name>
    <dbReference type="NCBI Taxonomy" id="1157608"/>
    <lineage>
        <taxon>Eukaryota</taxon>
        <taxon>Fungi</taxon>
        <taxon>Dikarya</taxon>
        <taxon>Ascomycota</taxon>
        <taxon>Pezizomycotina</taxon>
        <taxon>Sordariomycetes</taxon>
        <taxon>Sordariomycetidae</taxon>
        <taxon>Sordariales</taxon>
        <taxon>Sordariales incertae sedis</taxon>
        <taxon>Madurella</taxon>
    </lineage>
</organism>
<evidence type="ECO:0000256" key="1">
    <source>
        <dbReference type="ARBA" id="ARBA00004141"/>
    </source>
</evidence>
<dbReference type="Pfam" id="PF20684">
    <property type="entry name" value="Fung_rhodopsin"/>
    <property type="match status" value="1"/>
</dbReference>
<evidence type="ECO:0000256" key="5">
    <source>
        <dbReference type="ARBA" id="ARBA00022525"/>
    </source>
</evidence>
<dbReference type="PROSITE" id="PS52012">
    <property type="entry name" value="CFEM"/>
    <property type="match status" value="1"/>
</dbReference>
<proteinExistence type="inferred from homology"/>
<feature type="transmembrane region" description="Helical" evidence="16">
    <location>
        <begin position="300"/>
        <end position="321"/>
    </location>
</feature>
<evidence type="ECO:0000256" key="10">
    <source>
        <dbReference type="ARBA" id="ARBA00023136"/>
    </source>
</evidence>
<feature type="region of interest" description="Disordered" evidence="15">
    <location>
        <begin position="377"/>
        <end position="416"/>
    </location>
</feature>
<dbReference type="Proteomes" id="UP001628179">
    <property type="component" value="Unassembled WGS sequence"/>
</dbReference>
<evidence type="ECO:0000256" key="4">
    <source>
        <dbReference type="ARBA" id="ARBA00010031"/>
    </source>
</evidence>
<dbReference type="GeneID" id="98176990"/>
<evidence type="ECO:0000256" key="12">
    <source>
        <dbReference type="ARBA" id="ARBA00023288"/>
    </source>
</evidence>
<evidence type="ECO:0000256" key="15">
    <source>
        <dbReference type="SAM" id="MobiDB-lite"/>
    </source>
</evidence>
<comment type="similarity">
    <text evidence="13">Belongs to the SAT4 family.</text>
</comment>
<feature type="disulfide bond" evidence="14">
    <location>
        <begin position="39"/>
        <end position="70"/>
    </location>
</feature>
<keyword evidence="6" id="KW-0336">GPI-anchor</keyword>
<dbReference type="PANTHER" id="PTHR33048">
    <property type="entry name" value="PTH11-LIKE INTEGRAL MEMBRANE PROTEIN (AFU_ORTHOLOGUE AFUA_5G11245)"/>
    <property type="match status" value="1"/>
</dbReference>
<feature type="disulfide bond" evidence="14">
    <location>
        <begin position="49"/>
        <end position="56"/>
    </location>
</feature>
<feature type="transmembrane region" description="Helical" evidence="16">
    <location>
        <begin position="100"/>
        <end position="118"/>
    </location>
</feature>
<feature type="transmembrane region" description="Helical" evidence="16">
    <location>
        <begin position="218"/>
        <end position="245"/>
    </location>
</feature>
<feature type="transmembrane region" description="Helical" evidence="16">
    <location>
        <begin position="138"/>
        <end position="157"/>
    </location>
</feature>
<dbReference type="InterPro" id="IPR008427">
    <property type="entry name" value="Extracellular_membr_CFEM_dom"/>
</dbReference>
<keyword evidence="10 16" id="KW-0472">Membrane</keyword>
<feature type="domain" description="CFEM" evidence="18">
    <location>
        <begin position="2"/>
        <end position="116"/>
    </location>
</feature>
<evidence type="ECO:0000313" key="20">
    <source>
        <dbReference type="Proteomes" id="UP001628179"/>
    </source>
</evidence>
<evidence type="ECO:0000313" key="19">
    <source>
        <dbReference type="EMBL" id="GAB1316037.1"/>
    </source>
</evidence>
<dbReference type="InterPro" id="IPR052337">
    <property type="entry name" value="SAT4-like"/>
</dbReference>
<comment type="similarity">
    <text evidence="4">Belongs to the RBT5 family.</text>
</comment>
<feature type="signal peptide" evidence="17">
    <location>
        <begin position="1"/>
        <end position="20"/>
    </location>
</feature>
<feature type="disulfide bond" evidence="14">
    <location>
        <begin position="58"/>
        <end position="91"/>
    </location>
</feature>
<feature type="compositionally biased region" description="Polar residues" evidence="15">
    <location>
        <begin position="377"/>
        <end position="392"/>
    </location>
</feature>
<feature type="binding site" description="axial binding residue" evidence="14">
    <location>
        <position position="53"/>
    </location>
    <ligand>
        <name>heme</name>
        <dbReference type="ChEBI" id="CHEBI:30413"/>
    </ligand>
    <ligandPart>
        <name>Fe</name>
        <dbReference type="ChEBI" id="CHEBI:18248"/>
    </ligandPart>
</feature>
<keyword evidence="11 14" id="KW-1015">Disulfide bond</keyword>
<keyword evidence="12" id="KW-0449">Lipoprotein</keyword>
<feature type="chain" id="PRO_5047399363" description="CFEM domain-containing protein" evidence="17">
    <location>
        <begin position="21"/>
        <end position="426"/>
    </location>
</feature>
<evidence type="ECO:0000256" key="16">
    <source>
        <dbReference type="SAM" id="Phobius"/>
    </source>
</evidence>
<keyword evidence="8 17" id="KW-0732">Signal</keyword>
<evidence type="ECO:0000256" key="8">
    <source>
        <dbReference type="ARBA" id="ARBA00022729"/>
    </source>
</evidence>
<gene>
    <name evidence="19" type="ORF">MFIFM68171_06247</name>
</gene>
<dbReference type="InterPro" id="IPR049326">
    <property type="entry name" value="Rhodopsin_dom_fungi"/>
</dbReference>
<keyword evidence="6" id="KW-0325">Glycoprotein</keyword>
<reference evidence="19 20" key="1">
    <citation type="submission" date="2024-09" db="EMBL/GenBank/DDBJ databases">
        <title>Itraconazole resistance in Madurella fahalii resulting from another homologue of gene encoding cytochrome P450 14-alpha sterol demethylase (CYP51).</title>
        <authorList>
            <person name="Yoshioka I."/>
            <person name="Fahal A.H."/>
            <person name="Kaneko S."/>
            <person name="Yaguchi T."/>
        </authorList>
    </citation>
    <scope>NUCLEOTIDE SEQUENCE [LARGE SCALE GENOMIC DNA]</scope>
    <source>
        <strain evidence="19 20">IFM 68171</strain>
    </source>
</reference>
<comment type="subcellular location">
    <subcellularLocation>
        <location evidence="2">Membrane</location>
        <topology evidence="2">Lipid-anchor</topology>
        <topology evidence="2">GPI-anchor</topology>
    </subcellularLocation>
    <subcellularLocation>
        <location evidence="1">Membrane</location>
        <topology evidence="1">Multi-pass membrane protein</topology>
    </subcellularLocation>
    <subcellularLocation>
        <location evidence="3">Secreted</location>
    </subcellularLocation>
</comment>
<keyword evidence="9 16" id="KW-1133">Transmembrane helix</keyword>
<sequence>MRLWTAFVMVVVVAAVAVVGQQDPWAAISQQIPSCALPCLNQTRLNSTCAPTDTGCVCGVVMASPLMKGCAMQSCNMGDALGTTNGTATACNVPVRDKGALLYVVTTALCAIALACIFMRLLGAPTAQKKWTQVADDWYMIGNTVLLVGMMVCTILIHHNNYGRDIWALTTGQIRNIMILIYNLEIYYTLINMLTKLSILGFYLRFFPFVVFPGLRTAIYITIAITVASGISFTMSIVFQCTPISFFWSTFDDPPPVGSCTNINVYGWTVASFNFALDFWLLALPMPELLKLRLPPRKKVVVCLMFAVGSFVTIVTIPRLMSMAAFKNTTNPTYDLYEVSLWGHVEATVCVILACIPRISILFMRISRNYSSRRSAENLQSDSSAEQGSGNTLGPFKASESVRSASHPGMSQAGKSHLFGRVLAGD</sequence>
<evidence type="ECO:0000256" key="13">
    <source>
        <dbReference type="ARBA" id="ARBA00038359"/>
    </source>
</evidence>
<accession>A0ABQ0GE53</accession>
<keyword evidence="14" id="KW-0479">Metal-binding</keyword>
<keyword evidence="14" id="KW-0349">Heme</keyword>
<evidence type="ECO:0000256" key="17">
    <source>
        <dbReference type="SAM" id="SignalP"/>
    </source>
</evidence>
<keyword evidence="7 16" id="KW-0812">Transmembrane</keyword>
<keyword evidence="20" id="KW-1185">Reference proteome</keyword>
<evidence type="ECO:0000256" key="2">
    <source>
        <dbReference type="ARBA" id="ARBA00004589"/>
    </source>
</evidence>
<protein>
    <recommendedName>
        <fullName evidence="18">CFEM domain-containing protein</fullName>
    </recommendedName>
</protein>
<comment type="caution">
    <text evidence="19">The sequence shown here is derived from an EMBL/GenBank/DDBJ whole genome shotgun (WGS) entry which is preliminary data.</text>
</comment>